<evidence type="ECO:0000256" key="1">
    <source>
        <dbReference type="ARBA" id="ARBA00023172"/>
    </source>
</evidence>
<comment type="caution">
    <text evidence="4">The sequence shown here is derived from an EMBL/GenBank/DDBJ whole genome shotgun (WGS) entry which is preliminary data.</text>
</comment>
<dbReference type="InterPro" id="IPR002104">
    <property type="entry name" value="Integrase_catalytic"/>
</dbReference>
<feature type="region of interest" description="Disordered" evidence="2">
    <location>
        <begin position="1"/>
        <end position="28"/>
    </location>
</feature>
<dbReference type="GO" id="GO:0006310">
    <property type="term" value="P:DNA recombination"/>
    <property type="evidence" value="ECO:0007669"/>
    <property type="project" value="UniProtKB-KW"/>
</dbReference>
<dbReference type="CDD" id="cd00397">
    <property type="entry name" value="DNA_BRE_C"/>
    <property type="match status" value="1"/>
</dbReference>
<accession>A0A8J2H5T0</accession>
<reference evidence="4" key="1">
    <citation type="submission" date="2021-04" db="EMBL/GenBank/DDBJ databases">
        <authorList>
            <person name="Chebbi M.A.C M."/>
        </authorList>
    </citation>
    <scope>NUCLEOTIDE SEQUENCE</scope>
</reference>
<dbReference type="Gene3D" id="1.10.443.10">
    <property type="entry name" value="Intergrase catalytic core"/>
    <property type="match status" value="1"/>
</dbReference>
<protein>
    <recommendedName>
        <fullName evidence="3">Tyr recombinase domain-containing protein</fullName>
    </recommendedName>
</protein>
<proteinExistence type="predicted"/>
<keyword evidence="5" id="KW-1185">Reference proteome</keyword>
<dbReference type="AlphaFoldDB" id="A0A8J2H5T0"/>
<evidence type="ECO:0000313" key="5">
    <source>
        <dbReference type="Proteomes" id="UP000786811"/>
    </source>
</evidence>
<dbReference type="OrthoDB" id="7699712at2759"/>
<dbReference type="Proteomes" id="UP000786811">
    <property type="component" value="Unassembled WGS sequence"/>
</dbReference>
<feature type="compositionally biased region" description="Basic and acidic residues" evidence="2">
    <location>
        <begin position="65"/>
        <end position="76"/>
    </location>
</feature>
<name>A0A8J2H5T0_COTCN</name>
<feature type="compositionally biased region" description="Basic and acidic residues" evidence="2">
    <location>
        <begin position="10"/>
        <end position="28"/>
    </location>
</feature>
<dbReference type="PANTHER" id="PTHR35617:SF3">
    <property type="entry name" value="CORE-BINDING (CB) DOMAIN-CONTAINING PROTEIN"/>
    <property type="match status" value="1"/>
</dbReference>
<sequence>MGKSKKSRSRSPDHSKERTSKRLRKLEEKMDELTSGFALIKDAILRRSRSYSNSGESDIEGTGSGDDKSIGEKDDNGEVVDLSSNSQSQTNKNKENGTPWELDAEDLRIFGAEPIEEKPELILHSSVANRWKKYLSEGIKKEIKESLLEKYPRKGKLSFEPPILNEEVAGNLKESALKRDTYFGSTQKLAGSALAALAPVIESLATLKDPDNVKRLEQVWDAAKLFGDGVDHSTINSARAALSLISSEDVSNNPLISRFVKGASKIRPGGRGPKYESTWDVDPVLAKLESWAPVEELSPKKLTEKLVVLIPERIKTSRPGAPQPVLRLPFFQNKPELCIARTLNQYVTVTKDLRGSNDSLFISLNKPYGAVKSETIARWIRSALESLGVDKRFTAHSTRHASTSRAHEKGVSIDEIKKVAGWSKNSKVFADFYHQPINIRDKNFAEAVLTPST</sequence>
<keyword evidence="1" id="KW-0233">DNA recombination</keyword>
<feature type="domain" description="Tyr recombinase" evidence="3">
    <location>
        <begin position="343"/>
        <end position="432"/>
    </location>
</feature>
<dbReference type="GO" id="GO:0015074">
    <property type="term" value="P:DNA integration"/>
    <property type="evidence" value="ECO:0007669"/>
    <property type="project" value="InterPro"/>
</dbReference>
<dbReference type="Pfam" id="PF00589">
    <property type="entry name" value="Phage_integrase"/>
    <property type="match status" value="1"/>
</dbReference>
<dbReference type="PANTHER" id="PTHR35617">
    <property type="entry name" value="PHAGE_INTEGRASE DOMAIN-CONTAINING PROTEIN"/>
    <property type="match status" value="1"/>
</dbReference>
<dbReference type="EMBL" id="CAJNRD030001116">
    <property type="protein sequence ID" value="CAG5075960.1"/>
    <property type="molecule type" value="Genomic_DNA"/>
</dbReference>
<dbReference type="GO" id="GO:0003677">
    <property type="term" value="F:DNA binding"/>
    <property type="evidence" value="ECO:0007669"/>
    <property type="project" value="InterPro"/>
</dbReference>
<organism evidence="4 5">
    <name type="scientific">Cotesia congregata</name>
    <name type="common">Parasitoid wasp</name>
    <name type="synonym">Apanteles congregatus</name>
    <dbReference type="NCBI Taxonomy" id="51543"/>
    <lineage>
        <taxon>Eukaryota</taxon>
        <taxon>Metazoa</taxon>
        <taxon>Ecdysozoa</taxon>
        <taxon>Arthropoda</taxon>
        <taxon>Hexapoda</taxon>
        <taxon>Insecta</taxon>
        <taxon>Pterygota</taxon>
        <taxon>Neoptera</taxon>
        <taxon>Endopterygota</taxon>
        <taxon>Hymenoptera</taxon>
        <taxon>Apocrita</taxon>
        <taxon>Ichneumonoidea</taxon>
        <taxon>Braconidae</taxon>
        <taxon>Microgastrinae</taxon>
        <taxon>Cotesia</taxon>
    </lineage>
</organism>
<dbReference type="InterPro" id="IPR013762">
    <property type="entry name" value="Integrase-like_cat_sf"/>
</dbReference>
<evidence type="ECO:0000259" key="3">
    <source>
        <dbReference type="Pfam" id="PF00589"/>
    </source>
</evidence>
<dbReference type="SUPFAM" id="SSF56349">
    <property type="entry name" value="DNA breaking-rejoining enzymes"/>
    <property type="match status" value="1"/>
</dbReference>
<dbReference type="InterPro" id="IPR011010">
    <property type="entry name" value="DNA_brk_join_enz"/>
</dbReference>
<gene>
    <name evidence="4" type="ORF">HICCMSTLAB_LOCUS1948</name>
</gene>
<feature type="region of interest" description="Disordered" evidence="2">
    <location>
        <begin position="49"/>
        <end position="100"/>
    </location>
</feature>
<evidence type="ECO:0000313" key="4">
    <source>
        <dbReference type="EMBL" id="CAG5075960.1"/>
    </source>
</evidence>
<evidence type="ECO:0000256" key="2">
    <source>
        <dbReference type="SAM" id="MobiDB-lite"/>
    </source>
</evidence>